<accession>A0A8T3ASP1</accession>
<gene>
    <name evidence="2" type="ORF">KFK09_020028</name>
</gene>
<keyword evidence="3" id="KW-1185">Reference proteome</keyword>
<dbReference type="PANTHER" id="PTHR11439">
    <property type="entry name" value="GAG-POL-RELATED RETROTRANSPOSON"/>
    <property type="match status" value="1"/>
</dbReference>
<dbReference type="AlphaFoldDB" id="A0A8T3ASP1"/>
<dbReference type="Proteomes" id="UP000829196">
    <property type="component" value="Unassembled WGS sequence"/>
</dbReference>
<dbReference type="InterPro" id="IPR043502">
    <property type="entry name" value="DNA/RNA_pol_sf"/>
</dbReference>
<dbReference type="SUPFAM" id="SSF56672">
    <property type="entry name" value="DNA/RNA polymerases"/>
    <property type="match status" value="1"/>
</dbReference>
<dbReference type="CDD" id="cd09272">
    <property type="entry name" value="RNase_HI_RT_Ty1"/>
    <property type="match status" value="1"/>
</dbReference>
<dbReference type="OrthoDB" id="1919845at2759"/>
<organism evidence="2 3">
    <name type="scientific">Dendrobium nobile</name>
    <name type="common">Orchid</name>
    <dbReference type="NCBI Taxonomy" id="94219"/>
    <lineage>
        <taxon>Eukaryota</taxon>
        <taxon>Viridiplantae</taxon>
        <taxon>Streptophyta</taxon>
        <taxon>Embryophyta</taxon>
        <taxon>Tracheophyta</taxon>
        <taxon>Spermatophyta</taxon>
        <taxon>Magnoliopsida</taxon>
        <taxon>Liliopsida</taxon>
        <taxon>Asparagales</taxon>
        <taxon>Orchidaceae</taxon>
        <taxon>Epidendroideae</taxon>
        <taxon>Malaxideae</taxon>
        <taxon>Dendrobiinae</taxon>
        <taxon>Dendrobium</taxon>
    </lineage>
</organism>
<comment type="caution">
    <text evidence="2">The sequence shown here is derived from an EMBL/GenBank/DDBJ whole genome shotgun (WGS) entry which is preliminary data.</text>
</comment>
<evidence type="ECO:0000313" key="3">
    <source>
        <dbReference type="Proteomes" id="UP000829196"/>
    </source>
</evidence>
<dbReference type="PANTHER" id="PTHR11439:SF467">
    <property type="entry name" value="INTEGRASE CATALYTIC DOMAIN-CONTAINING PROTEIN"/>
    <property type="match status" value="1"/>
</dbReference>
<dbReference type="EMBL" id="JAGYWB010000014">
    <property type="protein sequence ID" value="KAI0499127.1"/>
    <property type="molecule type" value="Genomic_DNA"/>
</dbReference>
<evidence type="ECO:0000259" key="1">
    <source>
        <dbReference type="Pfam" id="PF07727"/>
    </source>
</evidence>
<evidence type="ECO:0000313" key="2">
    <source>
        <dbReference type="EMBL" id="KAI0499127.1"/>
    </source>
</evidence>
<proteinExistence type="predicted"/>
<dbReference type="InterPro" id="IPR013103">
    <property type="entry name" value="RVT_2"/>
</dbReference>
<feature type="domain" description="Reverse transcriptase Ty1/copia-type" evidence="1">
    <location>
        <begin position="11"/>
        <end position="223"/>
    </location>
</feature>
<protein>
    <recommendedName>
        <fullName evidence="1">Reverse transcriptase Ty1/copia-type domain-containing protein</fullName>
    </recommendedName>
</protein>
<sequence length="461" mass="52379">MFRTKLNPDGTLNRHKARLVAQGFKQEFDIDYKETFSPVAKMPTIRIMLTIALNRHWPVLQLDVSNAFLHGHLQEEVYMHQPQGFIDENHPDYVCKLHKTIYGLKQAPRQWFTTFTAFLQTNGFIFSKLDPSLLIYDHGNIQLYILLYVDDILITGSHQNSISTLIRKLQTAFSLKELGPISFFLGIQVLHTKSGYFLSQAQYAQDVLQAANLLNCKPSQTPIAMKPPTTVTSFLDADPIQYRRLAGCLQYLTITRPDIAFATNMICQKMHQPSGQDFNALKRLLRYIQGTQQFGLPITRGPLHLRSFSDSDWASNPLDRKSISGFCSFLGNSLVSWCVKKQLTVAKSSTEAEYRSLASATSDIIWLQRLLADFHITLTAPTSLSCDSSSALALANNPVFHARTKHIEIDYHFIRERILSKEIDVQHINSVDQPADILTKPLSLARFRLLRDKLTIQPPES</sequence>
<name>A0A8T3ASP1_DENNO</name>
<reference evidence="2" key="1">
    <citation type="journal article" date="2022" name="Front. Genet.">
        <title>Chromosome-Scale Assembly of the Dendrobium nobile Genome Provides Insights Into the Molecular Mechanism of the Biosynthesis of the Medicinal Active Ingredient of Dendrobium.</title>
        <authorList>
            <person name="Xu Q."/>
            <person name="Niu S.-C."/>
            <person name="Li K.-L."/>
            <person name="Zheng P.-J."/>
            <person name="Zhang X.-J."/>
            <person name="Jia Y."/>
            <person name="Liu Y."/>
            <person name="Niu Y.-X."/>
            <person name="Yu L.-H."/>
            <person name="Chen D.-F."/>
            <person name="Zhang G.-Q."/>
        </authorList>
    </citation>
    <scope>NUCLEOTIDE SEQUENCE</scope>
    <source>
        <tissue evidence="2">Leaf</tissue>
    </source>
</reference>
<dbReference type="Pfam" id="PF07727">
    <property type="entry name" value="RVT_2"/>
    <property type="match status" value="1"/>
</dbReference>